<dbReference type="InterPro" id="IPR029058">
    <property type="entry name" value="AB_hydrolase_fold"/>
</dbReference>
<reference evidence="2" key="1">
    <citation type="submission" date="2021-01" db="EMBL/GenBank/DDBJ databases">
        <authorList>
            <person name="Corre E."/>
            <person name="Pelletier E."/>
            <person name="Niang G."/>
            <person name="Scheremetjew M."/>
            <person name="Finn R."/>
            <person name="Kale V."/>
            <person name="Holt S."/>
            <person name="Cochrane G."/>
            <person name="Meng A."/>
            <person name="Brown T."/>
            <person name="Cohen L."/>
        </authorList>
    </citation>
    <scope>NUCLEOTIDE SEQUENCE</scope>
    <source>
        <strain evidence="2">CCMP 410</strain>
    </source>
</reference>
<evidence type="ECO:0000313" key="2">
    <source>
        <dbReference type="EMBL" id="CAD9300812.1"/>
    </source>
</evidence>
<dbReference type="AlphaFoldDB" id="A0A7S1VKH5"/>
<organism evidence="2">
    <name type="scientific">Grammatophora oceanica</name>
    <dbReference type="NCBI Taxonomy" id="210454"/>
    <lineage>
        <taxon>Eukaryota</taxon>
        <taxon>Sar</taxon>
        <taxon>Stramenopiles</taxon>
        <taxon>Ochrophyta</taxon>
        <taxon>Bacillariophyta</taxon>
        <taxon>Fragilariophyceae</taxon>
        <taxon>Fragilariophycidae</taxon>
        <taxon>Rhabdonematales</taxon>
        <taxon>Grammatophoraceae</taxon>
        <taxon>Grammatophora</taxon>
    </lineage>
</organism>
<dbReference type="PANTHER" id="PTHR11440">
    <property type="entry name" value="LECITHIN-CHOLESTEROL ACYLTRANSFERASE-RELATED"/>
    <property type="match status" value="1"/>
</dbReference>
<dbReference type="Pfam" id="PF02450">
    <property type="entry name" value="LCAT"/>
    <property type="match status" value="2"/>
</dbReference>
<protein>
    <submittedName>
        <fullName evidence="2">Uncharacterized protein</fullName>
    </submittedName>
</protein>
<dbReference type="GO" id="GO:0008374">
    <property type="term" value="F:O-acyltransferase activity"/>
    <property type="evidence" value="ECO:0007669"/>
    <property type="project" value="InterPro"/>
</dbReference>
<gene>
    <name evidence="2" type="ORF">GOCE00092_LOCUS21598</name>
</gene>
<feature type="region of interest" description="Disordered" evidence="1">
    <location>
        <begin position="1"/>
        <end position="51"/>
    </location>
</feature>
<evidence type="ECO:0000256" key="1">
    <source>
        <dbReference type="SAM" id="MobiDB-lite"/>
    </source>
</evidence>
<sequence>MVSSSPPGSTMSTLRPRSSATKTSSSVDVKSANVQQRAPGAVDDRDKSPRTNLSPDARRCFMLFCALCMWMFLYDHSDDIATEIIMSRNLMDATQKENNDAAGADVHVVTPTERIPLVIVPGSMGSILEAKLDKPDTVSALCSQKKDWYTLWITQSALIASNCFFDNVYLKYAGNGKMTEPEGVETRVPFYGKSTRGIKCLLPNSEVQCSSSKNWYDILEKLEEAGYEVGKDLFSAPFDFRRGPNDFVDDSFPRLKSLIEAVYQSNNNRKVAVTSVSLGSLFLHAFFTQYVDQAWKDKYIERWLSMSGTFNGFGQSFVNTVFGRNQFLGFPVFQQNDVRDAYRSWYSANWLIPKPIYGDTRVILDTPSRKYTLADMDDVLFGDQLEMYRHSFQFNVTVDPGVPVDCWYSVGKDTAVGYKIKQNMNKETFYSDAAVEVEEIIAEGDGAADIKSLEVCKQWPSTRTRQFKGLCHGCFLRRAPSINALLELFTGMKAIEKEKTKEIKE</sequence>
<feature type="compositionally biased region" description="Polar residues" evidence="1">
    <location>
        <begin position="1"/>
        <end position="36"/>
    </location>
</feature>
<dbReference type="Gene3D" id="3.40.50.1820">
    <property type="entry name" value="alpha/beta hydrolase"/>
    <property type="match status" value="1"/>
</dbReference>
<dbReference type="SUPFAM" id="SSF53474">
    <property type="entry name" value="alpha/beta-Hydrolases"/>
    <property type="match status" value="1"/>
</dbReference>
<name>A0A7S1VKH5_9STRA</name>
<dbReference type="GO" id="GO:0006629">
    <property type="term" value="P:lipid metabolic process"/>
    <property type="evidence" value="ECO:0007669"/>
    <property type="project" value="InterPro"/>
</dbReference>
<dbReference type="InterPro" id="IPR003386">
    <property type="entry name" value="LACT/PDAT_acylTrfase"/>
</dbReference>
<accession>A0A7S1VKH5</accession>
<dbReference type="EMBL" id="HBGK01041367">
    <property type="protein sequence ID" value="CAD9300812.1"/>
    <property type="molecule type" value="Transcribed_RNA"/>
</dbReference>
<proteinExistence type="predicted"/>